<dbReference type="Proteomes" id="UP001595945">
    <property type="component" value="Unassembled WGS sequence"/>
</dbReference>
<gene>
    <name evidence="2" type="ORF">ACFO9K_07155</name>
</gene>
<feature type="region of interest" description="Disordered" evidence="1">
    <location>
        <begin position="320"/>
        <end position="363"/>
    </location>
</feature>
<dbReference type="RefSeq" id="WP_254266884.1">
    <property type="nucleotide sequence ID" value="NZ_CP100400.1"/>
</dbReference>
<proteinExistence type="predicted"/>
<dbReference type="EMBL" id="JBHSHT010000001">
    <property type="protein sequence ID" value="MFC4824036.1"/>
    <property type="molecule type" value="Genomic_DNA"/>
</dbReference>
<feature type="compositionally biased region" description="Basic and acidic residues" evidence="1">
    <location>
        <begin position="352"/>
        <end position="363"/>
    </location>
</feature>
<protein>
    <submittedName>
        <fullName evidence="2">DUF5787 family protein</fullName>
    </submittedName>
</protein>
<reference evidence="2 3" key="1">
    <citation type="journal article" date="2019" name="Int. J. Syst. Evol. Microbiol.">
        <title>The Global Catalogue of Microorganisms (GCM) 10K type strain sequencing project: providing services to taxonomists for standard genome sequencing and annotation.</title>
        <authorList>
            <consortium name="The Broad Institute Genomics Platform"/>
            <consortium name="The Broad Institute Genome Sequencing Center for Infectious Disease"/>
            <person name="Wu L."/>
            <person name="Ma J."/>
        </authorList>
    </citation>
    <scope>NUCLEOTIDE SEQUENCE [LARGE SCALE GENOMIC DNA]</scope>
    <source>
        <strain evidence="2 3">XZYJ18</strain>
    </source>
</reference>
<evidence type="ECO:0000313" key="2">
    <source>
        <dbReference type="EMBL" id="MFC4824036.1"/>
    </source>
</evidence>
<dbReference type="AlphaFoldDB" id="A0ABD5PZZ0"/>
<dbReference type="GeneID" id="73045285"/>
<dbReference type="InterPro" id="IPR043901">
    <property type="entry name" value="DUF5787"/>
</dbReference>
<comment type="caution">
    <text evidence="2">The sequence shown here is derived from an EMBL/GenBank/DDBJ whole genome shotgun (WGS) entry which is preliminary data.</text>
</comment>
<dbReference type="Pfam" id="PF19100">
    <property type="entry name" value="DUF5787"/>
    <property type="match status" value="1"/>
</dbReference>
<evidence type="ECO:0000313" key="3">
    <source>
        <dbReference type="Proteomes" id="UP001595945"/>
    </source>
</evidence>
<accession>A0ABD5PZZ0</accession>
<keyword evidence="3" id="KW-1185">Reference proteome</keyword>
<sequence>MSDADAEADPEFVFELRTCRWAEREWPPEAGEGDAEDAGDDCPAIVARQLGTKRRRWDTIVVEVDPAALRQRTNFGPRRLDSDLLDVIPHAPPDWEWYRDALPDPGYPWRYVRESIHRAADRGILDVRKRNNRIEIRRKWAYPDWVERIVAIENKPDLDASAARHLAPQLEYDVALSLADEVWVATRATGESVEPALLESVPVEAGILTLDPDALATGGARTADVEWFPRSLDPDAPGTRVLERGEVTEYGSTASQFEYADPEWKAHKRLEIAERAYEKGWRAYAETMRPDCRYFQLRREGRTLLPYCAAKECHQTSSECSGSCPEFSPEPPQWRTRGWPIEGGPGKGIRNLLEDRRERNRSG</sequence>
<name>A0ABD5PZZ0_9EURY</name>
<evidence type="ECO:0000256" key="1">
    <source>
        <dbReference type="SAM" id="MobiDB-lite"/>
    </source>
</evidence>
<organism evidence="2 3">
    <name type="scientific">Halorussus aquaticus</name>
    <dbReference type="NCBI Taxonomy" id="2953748"/>
    <lineage>
        <taxon>Archaea</taxon>
        <taxon>Methanobacteriati</taxon>
        <taxon>Methanobacteriota</taxon>
        <taxon>Stenosarchaea group</taxon>
        <taxon>Halobacteria</taxon>
        <taxon>Halobacteriales</taxon>
        <taxon>Haladaptataceae</taxon>
        <taxon>Halorussus</taxon>
    </lineage>
</organism>